<dbReference type="AlphaFoldDB" id="A0A1A8KXU1"/>
<protein>
    <submittedName>
        <fullName evidence="2">Uncharacterized protein</fullName>
    </submittedName>
</protein>
<evidence type="ECO:0000256" key="1">
    <source>
        <dbReference type="SAM" id="MobiDB-lite"/>
    </source>
</evidence>
<proteinExistence type="predicted"/>
<gene>
    <name evidence="2" type="primary">Nfu_g_1_020751</name>
</gene>
<name>A0A1A8KXU1_NOTKU</name>
<organism evidence="2">
    <name type="scientific">Nothobranchius kuhntae</name>
    <name type="common">Beira killifish</name>
    <dbReference type="NCBI Taxonomy" id="321403"/>
    <lineage>
        <taxon>Eukaryota</taxon>
        <taxon>Metazoa</taxon>
        <taxon>Chordata</taxon>
        <taxon>Craniata</taxon>
        <taxon>Vertebrata</taxon>
        <taxon>Euteleostomi</taxon>
        <taxon>Actinopterygii</taxon>
        <taxon>Neopterygii</taxon>
        <taxon>Teleostei</taxon>
        <taxon>Neoteleostei</taxon>
        <taxon>Acanthomorphata</taxon>
        <taxon>Ovalentaria</taxon>
        <taxon>Atherinomorphae</taxon>
        <taxon>Cyprinodontiformes</taxon>
        <taxon>Nothobranchiidae</taxon>
        <taxon>Nothobranchius</taxon>
    </lineage>
</organism>
<accession>A0A1A8KXU1</accession>
<feature type="region of interest" description="Disordered" evidence="1">
    <location>
        <begin position="1"/>
        <end position="27"/>
    </location>
</feature>
<reference evidence="2" key="1">
    <citation type="submission" date="2016-05" db="EMBL/GenBank/DDBJ databases">
        <authorList>
            <person name="Lavstsen T."/>
            <person name="Jespersen J.S."/>
        </authorList>
    </citation>
    <scope>NUCLEOTIDE SEQUENCE</scope>
    <source>
        <tissue evidence="2">Brain</tissue>
    </source>
</reference>
<evidence type="ECO:0000313" key="2">
    <source>
        <dbReference type="EMBL" id="SBR37013.1"/>
    </source>
</evidence>
<sequence>METHACCEGPVKPLRGSDGGNRPLEAGGEDYTVETSLLVMHLTGNEFSFLANLALIDKEK</sequence>
<dbReference type="EMBL" id="HAEE01016963">
    <property type="protein sequence ID" value="SBR37013.1"/>
    <property type="molecule type" value="Transcribed_RNA"/>
</dbReference>
<reference evidence="2" key="2">
    <citation type="submission" date="2016-06" db="EMBL/GenBank/DDBJ databases">
        <title>The genome of a short-lived fish provides insights into sex chromosome evolution and the genetic control of aging.</title>
        <authorList>
            <person name="Reichwald K."/>
            <person name="Felder M."/>
            <person name="Petzold A."/>
            <person name="Koch P."/>
            <person name="Groth M."/>
            <person name="Platzer M."/>
        </authorList>
    </citation>
    <scope>NUCLEOTIDE SEQUENCE</scope>
    <source>
        <tissue evidence="2">Brain</tissue>
    </source>
</reference>